<proteinExistence type="predicted"/>
<comment type="caution">
    <text evidence="2">The sequence shown here is derived from an EMBL/GenBank/DDBJ whole genome shotgun (WGS) entry which is preliminary data.</text>
</comment>
<sequence>MGAELLHPSRHTRRTPSRKSSRNLRCHHTSPPIGELYAGSGFASSSPPPSDLPMPRLIYPDRIGYRIGSPATHLITDDSASRGHRRLLAASQNGRLKQEMELKAPDCEFQERGKAIMEIWGRKRAAGLRVSDQV</sequence>
<dbReference type="InterPro" id="IPR028322">
    <property type="entry name" value="PNRC-like_rgn"/>
</dbReference>
<evidence type="ECO:0000256" key="1">
    <source>
        <dbReference type="SAM" id="MobiDB-lite"/>
    </source>
</evidence>
<evidence type="ECO:0000313" key="3">
    <source>
        <dbReference type="Proteomes" id="UP001552299"/>
    </source>
</evidence>
<evidence type="ECO:0000313" key="2">
    <source>
        <dbReference type="EMBL" id="KAL0922009.1"/>
    </source>
</evidence>
<dbReference type="GO" id="GO:0016071">
    <property type="term" value="P:mRNA metabolic process"/>
    <property type="evidence" value="ECO:0007669"/>
    <property type="project" value="UniProtKB-ARBA"/>
</dbReference>
<protein>
    <submittedName>
        <fullName evidence="2">Uncharacterized protein</fullName>
    </submittedName>
</protein>
<reference evidence="2 3" key="1">
    <citation type="journal article" date="2024" name="Plant Biotechnol. J.">
        <title>Dendrobium thyrsiflorum genome and its molecular insights into genes involved in important horticultural traits.</title>
        <authorList>
            <person name="Chen B."/>
            <person name="Wang J.Y."/>
            <person name="Zheng P.J."/>
            <person name="Li K.L."/>
            <person name="Liang Y.M."/>
            <person name="Chen X.F."/>
            <person name="Zhang C."/>
            <person name="Zhao X."/>
            <person name="He X."/>
            <person name="Zhang G.Q."/>
            <person name="Liu Z.J."/>
            <person name="Xu Q."/>
        </authorList>
    </citation>
    <scope>NUCLEOTIDE SEQUENCE [LARGE SCALE GENOMIC DNA]</scope>
    <source>
        <strain evidence="2">GZMU011</strain>
    </source>
</reference>
<feature type="compositionally biased region" description="Basic residues" evidence="1">
    <location>
        <begin position="8"/>
        <end position="28"/>
    </location>
</feature>
<keyword evidence="3" id="KW-1185">Reference proteome</keyword>
<dbReference type="Proteomes" id="UP001552299">
    <property type="component" value="Unassembled WGS sequence"/>
</dbReference>
<dbReference type="AlphaFoldDB" id="A0ABD0V9X6"/>
<dbReference type="Pfam" id="PF15365">
    <property type="entry name" value="PNRC"/>
    <property type="match status" value="1"/>
</dbReference>
<organism evidence="2 3">
    <name type="scientific">Dendrobium thyrsiflorum</name>
    <name type="common">Pinecone-like raceme dendrobium</name>
    <name type="synonym">Orchid</name>
    <dbReference type="NCBI Taxonomy" id="117978"/>
    <lineage>
        <taxon>Eukaryota</taxon>
        <taxon>Viridiplantae</taxon>
        <taxon>Streptophyta</taxon>
        <taxon>Embryophyta</taxon>
        <taxon>Tracheophyta</taxon>
        <taxon>Spermatophyta</taxon>
        <taxon>Magnoliopsida</taxon>
        <taxon>Liliopsida</taxon>
        <taxon>Asparagales</taxon>
        <taxon>Orchidaceae</taxon>
        <taxon>Epidendroideae</taxon>
        <taxon>Malaxideae</taxon>
        <taxon>Dendrobiinae</taxon>
        <taxon>Dendrobium</taxon>
    </lineage>
</organism>
<name>A0ABD0V9X6_DENTH</name>
<feature type="region of interest" description="Disordered" evidence="1">
    <location>
        <begin position="1"/>
        <end position="53"/>
    </location>
</feature>
<gene>
    <name evidence="2" type="ORF">M5K25_005967</name>
</gene>
<accession>A0ABD0V9X6</accession>
<dbReference type="EMBL" id="JANQDX010000006">
    <property type="protein sequence ID" value="KAL0922009.1"/>
    <property type="molecule type" value="Genomic_DNA"/>
</dbReference>